<evidence type="ECO:0000259" key="2">
    <source>
        <dbReference type="Pfam" id="PF10145"/>
    </source>
</evidence>
<dbReference type="KEGG" id="pfb:VO64_4314"/>
<dbReference type="PRINTS" id="PR01217">
    <property type="entry name" value="PRICHEXTENSN"/>
</dbReference>
<evidence type="ECO:0000313" key="3">
    <source>
        <dbReference type="EMBL" id="AKA84860.1"/>
    </source>
</evidence>
<evidence type="ECO:0000256" key="1">
    <source>
        <dbReference type="SAM" id="MobiDB-lite"/>
    </source>
</evidence>
<feature type="domain" description="Phage tail tape measure protein" evidence="2">
    <location>
        <begin position="171"/>
        <end position="374"/>
    </location>
</feature>
<dbReference type="Proteomes" id="UP000033099">
    <property type="component" value="Chromosome"/>
</dbReference>
<dbReference type="PANTHER" id="PTHR21525:SF9">
    <property type="entry name" value="CHANNEL_COLICIN DOMAIN-CONTAINING PROTEIN"/>
    <property type="match status" value="1"/>
</dbReference>
<organism evidence="3 4">
    <name type="scientific">Pseudomonas synxantha</name>
    <dbReference type="NCBI Taxonomy" id="47883"/>
    <lineage>
        <taxon>Bacteria</taxon>
        <taxon>Pseudomonadati</taxon>
        <taxon>Pseudomonadota</taxon>
        <taxon>Gammaproteobacteria</taxon>
        <taxon>Pseudomonadales</taxon>
        <taxon>Pseudomonadaceae</taxon>
        <taxon>Pseudomonas</taxon>
    </lineage>
</organism>
<feature type="compositionally biased region" description="Basic residues" evidence="1">
    <location>
        <begin position="660"/>
        <end position="675"/>
    </location>
</feature>
<feature type="region of interest" description="Disordered" evidence="1">
    <location>
        <begin position="650"/>
        <end position="718"/>
    </location>
</feature>
<name>A0AAU8TSG0_9PSED</name>
<protein>
    <submittedName>
        <fullName evidence="3">Phage tail length tape-measure protein</fullName>
    </submittedName>
</protein>
<dbReference type="NCBIfam" id="TIGR01760">
    <property type="entry name" value="tape_meas_TP901"/>
    <property type="match status" value="1"/>
</dbReference>
<dbReference type="PANTHER" id="PTHR21525">
    <property type="entry name" value="MOTILE SPERM PROTEIN"/>
    <property type="match status" value="1"/>
</dbReference>
<accession>A0AAU8TSG0</accession>
<dbReference type="EMBL" id="CP011117">
    <property type="protein sequence ID" value="AKA84860.1"/>
    <property type="molecule type" value="Genomic_DNA"/>
</dbReference>
<evidence type="ECO:0000313" key="4">
    <source>
        <dbReference type="Proteomes" id="UP000033099"/>
    </source>
</evidence>
<dbReference type="Pfam" id="PF10145">
    <property type="entry name" value="PhageMin_Tail"/>
    <property type="match status" value="1"/>
</dbReference>
<dbReference type="InterPro" id="IPR010090">
    <property type="entry name" value="Phage_tape_meas"/>
</dbReference>
<reference evidence="3 4" key="1">
    <citation type="journal article" date="2015" name="Genome Announc.">
        <title>Complete Genome Sequence of Biocontrol Strain Pseudomonas fluorescens LBUM223.</title>
        <authorList>
            <person name="Roquigny R."/>
            <person name="Arseneault T."/>
            <person name="Gadkar V.J."/>
            <person name="Novinscak A."/>
            <person name="Joly D.L."/>
            <person name="Filion M."/>
        </authorList>
    </citation>
    <scope>NUCLEOTIDE SEQUENCE [LARGE SCALE GENOMIC DNA]</scope>
    <source>
        <strain evidence="3 4">LBUM223</strain>
    </source>
</reference>
<dbReference type="AlphaFoldDB" id="A0AAU8TSG0"/>
<gene>
    <name evidence="3" type="ORF">VO64_4314</name>
</gene>
<dbReference type="RefSeq" id="WP_046071199.1">
    <property type="nucleotide sequence ID" value="NZ_CP011117.2"/>
</dbReference>
<proteinExistence type="predicted"/>
<sequence>MANKIALGLVIGGAVSSTVGAAFKDVTGRIKRLEAEGNKARVLQRTIGDTIRLRDEWKKAHDSGSQGATKLLGRLNSNLDSLKKQGIEVGRLEKAYRSMGQTAIKAELKAKGHQQIDAGKTGMKSAVGAAVVGVGMLAVPTKVSADFGAIVRDIAIKAGIANKPQEQEMSRKIIDTSRDTGMARNDVADVVNQLVGAGMDLSKALEYAPVAAKFVVGQGSSGVDTAKMINALGQNAKITDPRQMQQALEAIAYQGQAGSFEAADMAKWFPELLANMGSLGITGMDAVTQLGAMLQVQMKSAGGADEAANNLKNWMGKIGSGDTVKAYAKAGIDYKGSMQTGLQNGMSTLETSMSLAQKYIQATDPKRAAAMAEATAKISKESDPEKAKAMMASLEESLRTGDLFADMQVKAALSAYMQNKALYSQLKNDSRDATGILDKNLSERREASSQKWAEMAQSMDDAMRSVGDALRPITDTVAEALTKVTRGITSLSDSAPGVVTGIAAVGGGFVALKGLLSSFKIAKGLLNVARGSLGGKSGEVQKVFVTNSKDAAGGVGKGGEAKGKAGKALSLVETGLKAVAALKGESTTDGEGKEEKKSGKLDIVSTGLKVISLAKEAVSGDDGATGDNAAANGDGIQKVFVVNLGAVGGPAGASGEARQRGRGSNRGPLRRRPALRRAGSSLRARLPVPRPAVPVARPAVPRPAAPVSRPAVPRPAVPVARPAVPRPAVPVARPAVPRPAVPVPRPAVPLPAAPAPRPPLPRPAVLVPRPPVPLPAAPDPRPPLPRPAVPVPRPPIPPVPISGGAIAKLGGVVQAVGKIGKAAKMIPGGSLMEAGAMAFDTYENAKTKDEKAEGYGAAAGNLAGTMAGAAAGAAIGSVVPIIGTAIGGLVGAYLGSMGGSALGGAAGKSWFGGEDEKPAPPVTPLLMAPRPGPAIPSLAAMGKSFNRADGSGALLMATAPQAPVLGDVARSLAVSAPTKPAAVAIQPKEPEKPVPAKVDQQFQYSLNMPVTVQGDVKDPQRLAQDLMPHMRLMMADAAKQNAAKLYDEPHL</sequence>
<feature type="compositionally biased region" description="Low complexity" evidence="1">
    <location>
        <begin position="676"/>
        <end position="699"/>
    </location>
</feature>